<dbReference type="Gene3D" id="3.40.190.10">
    <property type="entry name" value="Periplasmic binding protein-like II"/>
    <property type="match status" value="2"/>
</dbReference>
<evidence type="ECO:0000259" key="4">
    <source>
        <dbReference type="Pfam" id="PF00496"/>
    </source>
</evidence>
<evidence type="ECO:0000313" key="5">
    <source>
        <dbReference type="EMBL" id="PIS07433.1"/>
    </source>
</evidence>
<proteinExistence type="inferred from homology"/>
<keyword evidence="3" id="KW-0732">Signal</keyword>
<dbReference type="Gene3D" id="3.10.105.10">
    <property type="entry name" value="Dipeptide-binding Protein, Domain 3"/>
    <property type="match status" value="2"/>
</dbReference>
<evidence type="ECO:0000256" key="1">
    <source>
        <dbReference type="ARBA" id="ARBA00005695"/>
    </source>
</evidence>
<organism evidence="5 6">
    <name type="scientific">Candidatus Berkelbacteria bacterium CG10_big_fil_rev_8_21_14_0_10_43_13</name>
    <dbReference type="NCBI Taxonomy" id="1974514"/>
    <lineage>
        <taxon>Bacteria</taxon>
        <taxon>Candidatus Berkelbacteria</taxon>
    </lineage>
</organism>
<feature type="domain" description="Solute-binding protein family 5" evidence="4">
    <location>
        <begin position="139"/>
        <end position="344"/>
    </location>
</feature>
<dbReference type="EMBL" id="PEZW01000024">
    <property type="protein sequence ID" value="PIS07433.1"/>
    <property type="molecule type" value="Genomic_DNA"/>
</dbReference>
<dbReference type="PIRSF" id="PIRSF002741">
    <property type="entry name" value="MppA"/>
    <property type="match status" value="1"/>
</dbReference>
<dbReference type="CDD" id="cd00995">
    <property type="entry name" value="PBP2_NikA_DppA_OppA_like"/>
    <property type="match status" value="1"/>
</dbReference>
<dbReference type="GO" id="GO:0043190">
    <property type="term" value="C:ATP-binding cassette (ABC) transporter complex"/>
    <property type="evidence" value="ECO:0007669"/>
    <property type="project" value="InterPro"/>
</dbReference>
<dbReference type="GO" id="GO:0042597">
    <property type="term" value="C:periplasmic space"/>
    <property type="evidence" value="ECO:0007669"/>
    <property type="project" value="UniProtKB-ARBA"/>
</dbReference>
<comment type="caution">
    <text evidence="5">The sequence shown here is derived from an EMBL/GenBank/DDBJ whole genome shotgun (WGS) entry which is preliminary data.</text>
</comment>
<dbReference type="PANTHER" id="PTHR30290">
    <property type="entry name" value="PERIPLASMIC BINDING COMPONENT OF ABC TRANSPORTER"/>
    <property type="match status" value="1"/>
</dbReference>
<gene>
    <name evidence="5" type="ORF">COT78_03575</name>
</gene>
<evidence type="ECO:0000256" key="3">
    <source>
        <dbReference type="ARBA" id="ARBA00022729"/>
    </source>
</evidence>
<dbReference type="PANTHER" id="PTHR30290:SF9">
    <property type="entry name" value="OLIGOPEPTIDE-BINDING PROTEIN APPA"/>
    <property type="match status" value="1"/>
</dbReference>
<evidence type="ECO:0000313" key="6">
    <source>
        <dbReference type="Proteomes" id="UP000231382"/>
    </source>
</evidence>
<dbReference type="InterPro" id="IPR030678">
    <property type="entry name" value="Peptide/Ni-bd"/>
</dbReference>
<reference evidence="6" key="1">
    <citation type="submission" date="2017-09" db="EMBL/GenBank/DDBJ databases">
        <title>Depth-based differentiation of microbial function through sediment-hosted aquifers and enrichment of novel symbionts in the deep terrestrial subsurface.</title>
        <authorList>
            <person name="Probst A.J."/>
            <person name="Ladd B."/>
            <person name="Jarett J.K."/>
            <person name="Geller-Mcgrath D.E."/>
            <person name="Sieber C.M.K."/>
            <person name="Emerson J.B."/>
            <person name="Anantharaman K."/>
            <person name="Thomas B.C."/>
            <person name="Malmstrom R."/>
            <person name="Stieglmeier M."/>
            <person name="Klingl A."/>
            <person name="Woyke T."/>
            <person name="Ryan C.M."/>
            <person name="Banfield J.F."/>
        </authorList>
    </citation>
    <scope>NUCLEOTIDE SEQUENCE [LARGE SCALE GENOMIC DNA]</scope>
</reference>
<name>A0A2H0W5S1_9BACT</name>
<dbReference type="Proteomes" id="UP000231382">
    <property type="component" value="Unassembled WGS sequence"/>
</dbReference>
<keyword evidence="2" id="KW-0813">Transport</keyword>
<dbReference type="Pfam" id="PF00496">
    <property type="entry name" value="SBP_bac_5"/>
    <property type="match status" value="1"/>
</dbReference>
<dbReference type="InterPro" id="IPR000914">
    <property type="entry name" value="SBP_5_dom"/>
</dbReference>
<dbReference type="SUPFAM" id="SSF53850">
    <property type="entry name" value="Periplasmic binding protein-like II"/>
    <property type="match status" value="1"/>
</dbReference>
<dbReference type="AlphaFoldDB" id="A0A2H0W5S1"/>
<dbReference type="Gene3D" id="3.90.76.10">
    <property type="entry name" value="Dipeptide-binding Protein, Domain 1"/>
    <property type="match status" value="1"/>
</dbReference>
<accession>A0A2H0W5S1</accession>
<protein>
    <recommendedName>
        <fullName evidence="4">Solute-binding protein family 5 domain-containing protein</fullName>
    </recommendedName>
</protein>
<evidence type="ECO:0000256" key="2">
    <source>
        <dbReference type="ARBA" id="ARBA00022448"/>
    </source>
</evidence>
<dbReference type="GO" id="GO:1904680">
    <property type="term" value="F:peptide transmembrane transporter activity"/>
    <property type="evidence" value="ECO:0007669"/>
    <property type="project" value="TreeGrafter"/>
</dbReference>
<dbReference type="InterPro" id="IPR039424">
    <property type="entry name" value="SBP_5"/>
</dbReference>
<dbReference type="GO" id="GO:0015833">
    <property type="term" value="P:peptide transport"/>
    <property type="evidence" value="ECO:0007669"/>
    <property type="project" value="TreeGrafter"/>
</dbReference>
<sequence>MKLKFRLRSQKSNGKVEVWPLEQKNPRGRQKLFLFVTDTYDRAKIFFANLKKSYILMTKREKIGASVFLLIAMVLMGARSYRSYIVETVSAPDRGGAYTEAMVGEVKFLNPIVAKTDAEKSVTRLMFQGLVKVTGPNTVLPDAAESYEISSDGTKYTFHLKSDNQFSDGQPLTANDVAQTVAKIQDPSLKSPIFKTWSGVTTEIIDDKTIEFVLQKAYGPFIFDCDFGIIPAHLSPDDFSKSLVGSGPFKFIKSVTADGGKISQVDLVRNDAYSGDKPYLDSATILFLSNIHEAVNQFMTDTKTNAVFGAEPPSSAKLDYNSSRELALIFNLRKDALKDVAVRQKILSGGKFDQPLNLTLATLDAPRQHTRATDLAKKFAAENIKVKINYYDSAGFQDHIVKKDYDLILYGFDFGDDRDPYTYWHSSQINDLNLAGWSDKASDILMEDARMLPDAVARNVKYDEVFTAIQSGAIAEFYEPIRYKYYVKPQVKGIRSITGTQVYSRFDTIGKWYIDEKRVKK</sequence>
<comment type="similarity">
    <text evidence="1">Belongs to the bacterial solute-binding protein 5 family.</text>
</comment>